<dbReference type="EMBL" id="JAMTCK010000011">
    <property type="protein sequence ID" value="MCP2167836.1"/>
    <property type="molecule type" value="Genomic_DNA"/>
</dbReference>
<accession>A0AAE3GGI9</accession>
<dbReference type="AlphaFoldDB" id="A0AAE3GGI9"/>
<reference evidence="6" key="1">
    <citation type="submission" date="2022-06" db="EMBL/GenBank/DDBJ databases">
        <title>Genomic Encyclopedia of Archaeal and Bacterial Type Strains, Phase II (KMG-II): from individual species to whole genera.</title>
        <authorList>
            <person name="Goeker M."/>
        </authorList>
    </citation>
    <scope>NUCLEOTIDE SEQUENCE</scope>
    <source>
        <strain evidence="6">DSM 43935</strain>
    </source>
</reference>
<evidence type="ECO:0000256" key="5">
    <source>
        <dbReference type="SAM" id="Phobius"/>
    </source>
</evidence>
<sequence>MATGLSACNEFLFAVAFVRSGRRVPVPVSTAMFSFQQGFSQDYPLVSAAGLIMLLPMVFLFLQRRFIDGVAVSGLDGTTRQPPVDPQRTSVLRSGKAVFSLSSKGFLVIVGA</sequence>
<keyword evidence="3 5" id="KW-1133">Transmembrane helix</keyword>
<evidence type="ECO:0000313" key="6">
    <source>
        <dbReference type="EMBL" id="MCP2167836.1"/>
    </source>
</evidence>
<evidence type="ECO:0000256" key="2">
    <source>
        <dbReference type="ARBA" id="ARBA00022692"/>
    </source>
</evidence>
<keyword evidence="4 5" id="KW-0472">Membrane</keyword>
<keyword evidence="2 5" id="KW-0812">Transmembrane</keyword>
<keyword evidence="7" id="KW-1185">Reference proteome</keyword>
<comment type="subcellular location">
    <subcellularLocation>
        <location evidence="1">Membrane</location>
        <topology evidence="1">Multi-pass membrane protein</topology>
    </subcellularLocation>
</comment>
<evidence type="ECO:0000313" key="7">
    <source>
        <dbReference type="Proteomes" id="UP001206128"/>
    </source>
</evidence>
<organism evidence="6 7">
    <name type="scientific">Goodfellowiella coeruleoviolacea</name>
    <dbReference type="NCBI Taxonomy" id="334858"/>
    <lineage>
        <taxon>Bacteria</taxon>
        <taxon>Bacillati</taxon>
        <taxon>Actinomycetota</taxon>
        <taxon>Actinomycetes</taxon>
        <taxon>Pseudonocardiales</taxon>
        <taxon>Pseudonocardiaceae</taxon>
        <taxon>Goodfellowiella</taxon>
    </lineage>
</organism>
<dbReference type="GO" id="GO:0016020">
    <property type="term" value="C:membrane"/>
    <property type="evidence" value="ECO:0007669"/>
    <property type="project" value="UniProtKB-SubCell"/>
</dbReference>
<dbReference type="SUPFAM" id="SSF161098">
    <property type="entry name" value="MetI-like"/>
    <property type="match status" value="1"/>
</dbReference>
<dbReference type="RefSeq" id="WP_253775098.1">
    <property type="nucleotide sequence ID" value="NZ_JAMTCK010000011.1"/>
</dbReference>
<evidence type="ECO:0000256" key="1">
    <source>
        <dbReference type="ARBA" id="ARBA00004141"/>
    </source>
</evidence>
<protein>
    <submittedName>
        <fullName evidence="6">Uncharacterized protein</fullName>
    </submittedName>
</protein>
<dbReference type="Proteomes" id="UP001206128">
    <property type="component" value="Unassembled WGS sequence"/>
</dbReference>
<feature type="transmembrane region" description="Helical" evidence="5">
    <location>
        <begin position="43"/>
        <end position="62"/>
    </location>
</feature>
<evidence type="ECO:0000256" key="3">
    <source>
        <dbReference type="ARBA" id="ARBA00022989"/>
    </source>
</evidence>
<dbReference type="Gene3D" id="1.10.3720.10">
    <property type="entry name" value="MetI-like"/>
    <property type="match status" value="1"/>
</dbReference>
<comment type="caution">
    <text evidence="6">The sequence shown here is derived from an EMBL/GenBank/DDBJ whole genome shotgun (WGS) entry which is preliminary data.</text>
</comment>
<name>A0AAE3GGI9_9PSEU</name>
<dbReference type="InterPro" id="IPR035906">
    <property type="entry name" value="MetI-like_sf"/>
</dbReference>
<gene>
    <name evidence="6" type="ORF">LX83_004709</name>
</gene>
<proteinExistence type="predicted"/>
<evidence type="ECO:0000256" key="4">
    <source>
        <dbReference type="ARBA" id="ARBA00023136"/>
    </source>
</evidence>